<accession>A0A3N7HQI0</accession>
<protein>
    <submittedName>
        <fullName evidence="4">Glycoside hydrolase family 16 protein</fullName>
    </submittedName>
</protein>
<evidence type="ECO:0000313" key="4">
    <source>
        <dbReference type="EMBL" id="RQP23416.1"/>
    </source>
</evidence>
<dbReference type="CDD" id="cd08023">
    <property type="entry name" value="GH16_laminarinase_like"/>
    <property type="match status" value="1"/>
</dbReference>
<name>A0A3N7HQI0_9BURK</name>
<evidence type="ECO:0000259" key="3">
    <source>
        <dbReference type="PROSITE" id="PS51762"/>
    </source>
</evidence>
<sequence>MAAAMAGCGGGGSSAAPAPGPTPSAQGGVPTGWKLVWADEFDTDGLPDATKWGYDTDRNSAGWYNSELQYYSAARLENSRVQGGSLFITARKEQMTSAADYGGQNYTSARLLTRGKASWTYGFFEVRAKLPCGMGMWPAIWMLGTKGAWPADGEIDIMEQTGWDAGKILGTAHMQAFNGGNGKGGSTRITDTCNTFHKYQVKWTSDAMQWGVDDTVYYTYNRPAGSTNANWPFDNPQYLLLNVAVGGTLGGTPNDALFPIAMEVDYVRVYQP</sequence>
<dbReference type="InterPro" id="IPR000757">
    <property type="entry name" value="Beta-glucanase-like"/>
</dbReference>
<feature type="region of interest" description="Disordered" evidence="2">
    <location>
        <begin position="1"/>
        <end position="29"/>
    </location>
</feature>
<keyword evidence="4" id="KW-0378">Hydrolase</keyword>
<gene>
    <name evidence="4" type="ORF">DZC73_18465</name>
</gene>
<dbReference type="Gene3D" id="2.60.120.200">
    <property type="match status" value="1"/>
</dbReference>
<dbReference type="GO" id="GO:0004553">
    <property type="term" value="F:hydrolase activity, hydrolyzing O-glycosyl compounds"/>
    <property type="evidence" value="ECO:0007669"/>
    <property type="project" value="InterPro"/>
</dbReference>
<evidence type="ECO:0000256" key="2">
    <source>
        <dbReference type="SAM" id="MobiDB-lite"/>
    </source>
</evidence>
<dbReference type="Pfam" id="PF00722">
    <property type="entry name" value="Glyco_hydro_16"/>
    <property type="match status" value="1"/>
</dbReference>
<proteinExistence type="inferred from homology"/>
<dbReference type="PROSITE" id="PS51762">
    <property type="entry name" value="GH16_2"/>
    <property type="match status" value="1"/>
</dbReference>
<dbReference type="SUPFAM" id="SSF49899">
    <property type="entry name" value="Concanavalin A-like lectins/glucanases"/>
    <property type="match status" value="1"/>
</dbReference>
<reference evidence="4 5" key="2">
    <citation type="submission" date="2018-12" db="EMBL/GenBank/DDBJ databases">
        <title>Rhizobacter gummiphilus sp. nov., a rubber-degrading bacterium isolated from the soil of a botanical garden in Japan.</title>
        <authorList>
            <person name="Shunsuke S.S."/>
        </authorList>
    </citation>
    <scope>NUCLEOTIDE SEQUENCE [LARGE SCALE GENOMIC DNA]</scope>
    <source>
        <strain evidence="4 5">S-16</strain>
    </source>
</reference>
<dbReference type="Proteomes" id="UP000267464">
    <property type="component" value="Unassembled WGS sequence"/>
</dbReference>
<evidence type="ECO:0000313" key="5">
    <source>
        <dbReference type="Proteomes" id="UP000267464"/>
    </source>
</evidence>
<keyword evidence="5" id="KW-1185">Reference proteome</keyword>
<dbReference type="PANTHER" id="PTHR10963:SF55">
    <property type="entry name" value="GLYCOSIDE HYDROLASE FAMILY 16 PROTEIN"/>
    <property type="match status" value="1"/>
</dbReference>
<dbReference type="PANTHER" id="PTHR10963">
    <property type="entry name" value="GLYCOSYL HYDROLASE-RELATED"/>
    <property type="match status" value="1"/>
</dbReference>
<dbReference type="InterPro" id="IPR050546">
    <property type="entry name" value="Glycosyl_Hydrlase_16"/>
</dbReference>
<dbReference type="GO" id="GO:0005975">
    <property type="term" value="P:carbohydrate metabolic process"/>
    <property type="evidence" value="ECO:0007669"/>
    <property type="project" value="InterPro"/>
</dbReference>
<dbReference type="InterPro" id="IPR013320">
    <property type="entry name" value="ConA-like_dom_sf"/>
</dbReference>
<dbReference type="EMBL" id="QUSW01000005">
    <property type="protein sequence ID" value="RQP23416.1"/>
    <property type="molecule type" value="Genomic_DNA"/>
</dbReference>
<comment type="caution">
    <text evidence="4">The sequence shown here is derived from an EMBL/GenBank/DDBJ whole genome shotgun (WGS) entry which is preliminary data.</text>
</comment>
<feature type="domain" description="GH16" evidence="3">
    <location>
        <begin position="24"/>
        <end position="272"/>
    </location>
</feature>
<dbReference type="AlphaFoldDB" id="A0A3N7HQI0"/>
<dbReference type="OrthoDB" id="9809583at2"/>
<comment type="similarity">
    <text evidence="1">Belongs to the glycosyl hydrolase 16 family.</text>
</comment>
<evidence type="ECO:0000256" key="1">
    <source>
        <dbReference type="ARBA" id="ARBA00006865"/>
    </source>
</evidence>
<reference evidence="4 5" key="1">
    <citation type="submission" date="2018-08" db="EMBL/GenBank/DDBJ databases">
        <authorList>
            <person name="Khan S.A."/>
            <person name="Jeon C.O."/>
            <person name="Chun B.H."/>
            <person name="Jeong S.E."/>
        </authorList>
    </citation>
    <scope>NUCLEOTIDE SEQUENCE [LARGE SCALE GENOMIC DNA]</scope>
    <source>
        <strain evidence="4 5">S-16</strain>
    </source>
</reference>
<organism evidence="4 5">
    <name type="scientific">Piscinibacter terrae</name>
    <dbReference type="NCBI Taxonomy" id="2496871"/>
    <lineage>
        <taxon>Bacteria</taxon>
        <taxon>Pseudomonadati</taxon>
        <taxon>Pseudomonadota</taxon>
        <taxon>Betaproteobacteria</taxon>
        <taxon>Burkholderiales</taxon>
        <taxon>Sphaerotilaceae</taxon>
        <taxon>Piscinibacter</taxon>
    </lineage>
</organism>